<dbReference type="PANTHER" id="PTHR37951">
    <property type="entry name" value="CYTOPLASMIC PROTEIN-RELATED"/>
    <property type="match status" value="1"/>
</dbReference>
<sequence length="352" mass="37817">MLNLDDLLHSFGDDAPSGEDLTYEAAFTMLELANQPGEERVVGDSVIKAEDPDYQEVIRQARELLSATKDLRIAVMLANAALRCEGLQGLSEVLAYIRGCLEDYWDSVHPQLDEDDDNDPTMRVNAILGLTDRETVLTSLRLAPLTDSRAFGRFSLRDLLIAEGEAPVPAGMDTPPTSQTISAAFQDTDPSALSDLAAAASSCIGHAKAIAAVFDEQAGAFSPDLSPLQKMLFEIGKRLSDYAEAEATGQETAGDLQSDAVPPAVGEGQTFAPTQVKAVPVGAINSPEDVKKAIDRILDYYARSEPSSPLPILLQRARRLINADFLTIMRDMAPLGVENVALIGGIDESEND</sequence>
<dbReference type="InterPro" id="IPR017740">
    <property type="entry name" value="TssA-like"/>
</dbReference>
<reference evidence="2 3" key="2">
    <citation type="journal article" date="2021" name="Int. J. Syst. Evol. Microbiol.">
        <title>Roseibium litorale sp. nov., isolated from a tidal flat sediment and proposal for the reclassification of Labrenzia polysiphoniae as Roseibium polysiphoniae comb. nov.</title>
        <authorList>
            <person name="Liu Y."/>
            <person name="Pei T."/>
            <person name="Du J."/>
            <person name="Chao M."/>
            <person name="Deng M.R."/>
            <person name="Zhu H."/>
        </authorList>
    </citation>
    <scope>NUCLEOTIDE SEQUENCE [LARGE SCALE GENOMIC DNA]</scope>
    <source>
        <strain evidence="2 3">4C16A</strain>
    </source>
</reference>
<dbReference type="RefSeq" id="WP_192147435.1">
    <property type="nucleotide sequence ID" value="NZ_JACYXI010000003.1"/>
</dbReference>
<reference evidence="3" key="1">
    <citation type="submission" date="2020-09" db="EMBL/GenBank/DDBJ databases">
        <title>The genome sequence of strain Labrenzia suaedae 4C16A.</title>
        <authorList>
            <person name="Liu Y."/>
        </authorList>
    </citation>
    <scope>NUCLEOTIDE SEQUENCE [LARGE SCALE GENOMIC DNA]</scope>
    <source>
        <strain evidence="3">4C16A</strain>
    </source>
</reference>
<dbReference type="Pfam" id="PF06812">
    <property type="entry name" value="ImpA_N"/>
    <property type="match status" value="1"/>
</dbReference>
<name>A0ABR9CKD2_9HYPH</name>
<dbReference type="Proteomes" id="UP000632063">
    <property type="component" value="Unassembled WGS sequence"/>
</dbReference>
<proteinExistence type="predicted"/>
<dbReference type="EMBL" id="JACYXI010000003">
    <property type="protein sequence ID" value="MBD8891300.1"/>
    <property type="molecule type" value="Genomic_DNA"/>
</dbReference>
<accession>A0ABR9CKD2</accession>
<organism evidence="2 3">
    <name type="scientific">Roseibium litorale</name>
    <dbReference type="NCBI Taxonomy" id="2803841"/>
    <lineage>
        <taxon>Bacteria</taxon>
        <taxon>Pseudomonadati</taxon>
        <taxon>Pseudomonadota</taxon>
        <taxon>Alphaproteobacteria</taxon>
        <taxon>Hyphomicrobiales</taxon>
        <taxon>Stappiaceae</taxon>
        <taxon>Roseibium</taxon>
    </lineage>
</organism>
<comment type="caution">
    <text evidence="2">The sequence shown here is derived from an EMBL/GenBank/DDBJ whole genome shotgun (WGS) entry which is preliminary data.</text>
</comment>
<evidence type="ECO:0000313" key="2">
    <source>
        <dbReference type="EMBL" id="MBD8891300.1"/>
    </source>
</evidence>
<evidence type="ECO:0000313" key="3">
    <source>
        <dbReference type="Proteomes" id="UP000632063"/>
    </source>
</evidence>
<dbReference type="PANTHER" id="PTHR37951:SF1">
    <property type="entry name" value="TYPE VI SECRETION SYSTEM COMPONENT TSSA1"/>
    <property type="match status" value="1"/>
</dbReference>
<evidence type="ECO:0000259" key="1">
    <source>
        <dbReference type="Pfam" id="PF06812"/>
    </source>
</evidence>
<keyword evidence="3" id="KW-1185">Reference proteome</keyword>
<dbReference type="InterPro" id="IPR010657">
    <property type="entry name" value="ImpA_N"/>
</dbReference>
<feature type="domain" description="ImpA N-terminal" evidence="1">
    <location>
        <begin position="11"/>
        <end position="131"/>
    </location>
</feature>
<dbReference type="NCBIfam" id="TIGR03363">
    <property type="entry name" value="VI_chp_8"/>
    <property type="match status" value="1"/>
</dbReference>
<protein>
    <submittedName>
        <fullName evidence="2">Type VI secretion system protein TssA</fullName>
    </submittedName>
</protein>
<gene>
    <name evidence="2" type="primary">tssA</name>
    <name evidence="2" type="ORF">IG616_07065</name>
</gene>